<feature type="compositionally biased region" description="Acidic residues" evidence="1">
    <location>
        <begin position="345"/>
        <end position="359"/>
    </location>
</feature>
<dbReference type="WBParaSite" id="SVE_0997000.1">
    <property type="protein sequence ID" value="SVE_0997000.1"/>
    <property type="gene ID" value="SVE_0997000"/>
</dbReference>
<proteinExistence type="predicted"/>
<dbReference type="AlphaFoldDB" id="A0A0K0FLQ4"/>
<protein>
    <submittedName>
        <fullName evidence="4">Uncharacterized protein</fullName>
    </submittedName>
</protein>
<reference evidence="4" key="2">
    <citation type="submission" date="2015-08" db="UniProtKB">
        <authorList>
            <consortium name="WormBaseParasite"/>
        </authorList>
    </citation>
    <scope>IDENTIFICATION</scope>
</reference>
<dbReference type="STRING" id="75913.A0A0K0FLQ4"/>
<name>A0A0K0FLQ4_STRVS</name>
<evidence type="ECO:0000313" key="4">
    <source>
        <dbReference type="WBParaSite" id="SVE_0997000.1"/>
    </source>
</evidence>
<feature type="compositionally biased region" description="Polar residues" evidence="1">
    <location>
        <begin position="305"/>
        <end position="323"/>
    </location>
</feature>
<feature type="compositionally biased region" description="Acidic residues" evidence="1">
    <location>
        <begin position="377"/>
        <end position="394"/>
    </location>
</feature>
<keyword evidence="3" id="KW-1185">Reference proteome</keyword>
<keyword evidence="2" id="KW-0732">Signal</keyword>
<feature type="region of interest" description="Disordered" evidence="1">
    <location>
        <begin position="272"/>
        <end position="459"/>
    </location>
</feature>
<feature type="compositionally biased region" description="Acidic residues" evidence="1">
    <location>
        <begin position="275"/>
        <end position="292"/>
    </location>
</feature>
<feature type="region of interest" description="Disordered" evidence="1">
    <location>
        <begin position="112"/>
        <end position="133"/>
    </location>
</feature>
<accession>A0A0K0FLQ4</accession>
<feature type="compositionally biased region" description="Low complexity" evidence="1">
    <location>
        <begin position="178"/>
        <end position="192"/>
    </location>
</feature>
<feature type="compositionally biased region" description="Basic residues" evidence="1">
    <location>
        <begin position="193"/>
        <end position="204"/>
    </location>
</feature>
<feature type="compositionally biased region" description="Basic and acidic residues" evidence="1">
    <location>
        <begin position="324"/>
        <end position="344"/>
    </location>
</feature>
<evidence type="ECO:0000256" key="2">
    <source>
        <dbReference type="SAM" id="SignalP"/>
    </source>
</evidence>
<feature type="region of interest" description="Disordered" evidence="1">
    <location>
        <begin position="178"/>
        <end position="220"/>
    </location>
</feature>
<feature type="signal peptide" evidence="2">
    <location>
        <begin position="1"/>
        <end position="20"/>
    </location>
</feature>
<dbReference type="Proteomes" id="UP000035680">
    <property type="component" value="Unassembled WGS sequence"/>
</dbReference>
<sequence length="653" mass="74526">MYYYTIVFILSFYSFFCVFGQNINDPDYYPPQINPNTDPIRRYLRLWSGILRNVAGDSESNYNYQQNNIRDFQQNGYQQPSYNEYNQRPFENLLKTWKNRIEEINLTSKSFNDGIPLNQLRSNSNHENNDDQQNYLQSIPNIKSSNDKEIISEMLLHKLLPRNKGDMYAFTSTTLKIPTTTPENEIPSSTVKSKSHKKSNKKNSSKSTSDSPLPLDDSNIGKNYKAKVKIGPSEELEKTTIAPVTDTTTIETDIEGSGEELTNVEKEKITNNIIDSEEEEEEDDEEVEEVEGNEVNQKKIGDLDITTNLPKVTEELLNNSTISKKNDTTEVDEKKIDKKDKDDKENIEDEEYSEEENEVPETNVKNIKSIKNNTLENDNEEEYNEVEYSSEEEVSTTTQPTTTTTLLTTTKIKKNKNPNNLKNNKQVKKEKNNSMKNNKKNQINDKKKAKEVINEPYTIPEAEEEEDFLLPKHSYAAQIDSFPESETTSTTKATPSQAQSVYNFYTNANANSTPNNSNTVVPVNTMVDGILPLLIPLLASRTPYLQNMLDNLAYGAKTASDFTPIKNESLSPMFSDKKNNHEEEKHLLSPINKKVSDAINSIKSIDKRIALDYINSISPQQVSNTNNGKIQNYYKTKIPEKTSSYIPLRPTNL</sequence>
<feature type="chain" id="PRO_5005330085" evidence="2">
    <location>
        <begin position="21"/>
        <end position="653"/>
    </location>
</feature>
<feature type="compositionally biased region" description="Low complexity" evidence="1">
    <location>
        <begin position="205"/>
        <end position="218"/>
    </location>
</feature>
<reference evidence="3" key="1">
    <citation type="submission" date="2014-07" db="EMBL/GenBank/DDBJ databases">
        <authorList>
            <person name="Martin A.A"/>
            <person name="De Silva N."/>
        </authorList>
    </citation>
    <scope>NUCLEOTIDE SEQUENCE</scope>
</reference>
<feature type="compositionally biased region" description="Low complexity" evidence="1">
    <location>
        <begin position="395"/>
        <end position="410"/>
    </location>
</feature>
<organism evidence="3 4">
    <name type="scientific">Strongyloides venezuelensis</name>
    <name type="common">Threadworm</name>
    <dbReference type="NCBI Taxonomy" id="75913"/>
    <lineage>
        <taxon>Eukaryota</taxon>
        <taxon>Metazoa</taxon>
        <taxon>Ecdysozoa</taxon>
        <taxon>Nematoda</taxon>
        <taxon>Chromadorea</taxon>
        <taxon>Rhabditida</taxon>
        <taxon>Tylenchina</taxon>
        <taxon>Panagrolaimomorpha</taxon>
        <taxon>Strongyloidoidea</taxon>
        <taxon>Strongyloididae</taxon>
        <taxon>Strongyloides</taxon>
    </lineage>
</organism>
<evidence type="ECO:0000313" key="3">
    <source>
        <dbReference type="Proteomes" id="UP000035680"/>
    </source>
</evidence>
<feature type="compositionally biased region" description="Polar residues" evidence="1">
    <location>
        <begin position="119"/>
        <end position="133"/>
    </location>
</feature>
<feature type="compositionally biased region" description="Basic and acidic residues" evidence="1">
    <location>
        <begin position="442"/>
        <end position="453"/>
    </location>
</feature>
<evidence type="ECO:0000256" key="1">
    <source>
        <dbReference type="SAM" id="MobiDB-lite"/>
    </source>
</evidence>